<feature type="non-terminal residue" evidence="1">
    <location>
        <position position="1"/>
    </location>
</feature>
<proteinExistence type="predicted"/>
<reference evidence="1 2" key="1">
    <citation type="journal article" date="2019" name="Sci. Rep.">
        <title>Orb-weaving spider Araneus ventricosus genome elucidates the spidroin gene catalogue.</title>
        <authorList>
            <person name="Kono N."/>
            <person name="Nakamura H."/>
            <person name="Ohtoshi R."/>
            <person name="Moran D.A.P."/>
            <person name="Shinohara A."/>
            <person name="Yoshida Y."/>
            <person name="Fujiwara M."/>
            <person name="Mori M."/>
            <person name="Tomita M."/>
            <person name="Arakawa K."/>
        </authorList>
    </citation>
    <scope>NUCLEOTIDE SEQUENCE [LARGE SCALE GENOMIC DNA]</scope>
</reference>
<dbReference type="Proteomes" id="UP000499080">
    <property type="component" value="Unassembled WGS sequence"/>
</dbReference>
<gene>
    <name evidence="1" type="ORF">AVEN_70392_1</name>
</gene>
<accession>A0A4Y2UUS4</accession>
<keyword evidence="2" id="KW-1185">Reference proteome</keyword>
<organism evidence="1 2">
    <name type="scientific">Araneus ventricosus</name>
    <name type="common">Orbweaver spider</name>
    <name type="synonym">Epeira ventricosa</name>
    <dbReference type="NCBI Taxonomy" id="182803"/>
    <lineage>
        <taxon>Eukaryota</taxon>
        <taxon>Metazoa</taxon>
        <taxon>Ecdysozoa</taxon>
        <taxon>Arthropoda</taxon>
        <taxon>Chelicerata</taxon>
        <taxon>Arachnida</taxon>
        <taxon>Araneae</taxon>
        <taxon>Araneomorphae</taxon>
        <taxon>Entelegynae</taxon>
        <taxon>Araneoidea</taxon>
        <taxon>Araneidae</taxon>
        <taxon>Araneus</taxon>
    </lineage>
</organism>
<sequence length="98" mass="10945">GGGGTQRHTVNISPGEAIARFLIRVLAVTPRSKQAEVNKTTPLNIVGDLKKEKPKLSCIPSIKSKEFCCSWKDPKNEQLKHKKRIDKLYINTFGKRGT</sequence>
<dbReference type="EMBL" id="BGPR01039812">
    <property type="protein sequence ID" value="GBO15864.1"/>
    <property type="molecule type" value="Genomic_DNA"/>
</dbReference>
<name>A0A4Y2UUS4_ARAVE</name>
<evidence type="ECO:0000313" key="1">
    <source>
        <dbReference type="EMBL" id="GBO15864.1"/>
    </source>
</evidence>
<evidence type="ECO:0000313" key="2">
    <source>
        <dbReference type="Proteomes" id="UP000499080"/>
    </source>
</evidence>
<comment type="caution">
    <text evidence="1">The sequence shown here is derived from an EMBL/GenBank/DDBJ whole genome shotgun (WGS) entry which is preliminary data.</text>
</comment>
<protein>
    <submittedName>
        <fullName evidence="1">Uncharacterized protein</fullName>
    </submittedName>
</protein>
<dbReference type="AlphaFoldDB" id="A0A4Y2UUS4"/>